<evidence type="ECO:0000313" key="4">
    <source>
        <dbReference type="EMBL" id="KAF1836845.1"/>
    </source>
</evidence>
<evidence type="ECO:0000256" key="1">
    <source>
        <dbReference type="ARBA" id="ARBA00023242"/>
    </source>
</evidence>
<evidence type="ECO:0000313" key="5">
    <source>
        <dbReference type="Proteomes" id="UP000800040"/>
    </source>
</evidence>
<protein>
    <recommendedName>
        <fullName evidence="3">Zn(2)-C6 fungal-type domain-containing protein</fullName>
    </recommendedName>
</protein>
<feature type="compositionally biased region" description="Basic residues" evidence="2">
    <location>
        <begin position="263"/>
        <end position="281"/>
    </location>
</feature>
<feature type="region of interest" description="Disordered" evidence="2">
    <location>
        <begin position="1"/>
        <end position="226"/>
    </location>
</feature>
<dbReference type="Pfam" id="PF00172">
    <property type="entry name" value="Zn_clus"/>
    <property type="match status" value="1"/>
</dbReference>
<accession>A0A6A5KF61</accession>
<dbReference type="EMBL" id="ML975268">
    <property type="protein sequence ID" value="KAF1836845.1"/>
    <property type="molecule type" value="Genomic_DNA"/>
</dbReference>
<feature type="compositionally biased region" description="Basic and acidic residues" evidence="2">
    <location>
        <begin position="21"/>
        <end position="32"/>
    </location>
</feature>
<feature type="domain" description="Zn(2)-C6 fungal-type" evidence="3">
    <location>
        <begin position="468"/>
        <end position="502"/>
    </location>
</feature>
<reference evidence="4" key="1">
    <citation type="submission" date="2020-01" db="EMBL/GenBank/DDBJ databases">
        <authorList>
            <consortium name="DOE Joint Genome Institute"/>
            <person name="Haridas S."/>
            <person name="Albert R."/>
            <person name="Binder M."/>
            <person name="Bloem J."/>
            <person name="Labutti K."/>
            <person name="Salamov A."/>
            <person name="Andreopoulos B."/>
            <person name="Baker S.E."/>
            <person name="Barry K."/>
            <person name="Bills G."/>
            <person name="Bluhm B.H."/>
            <person name="Cannon C."/>
            <person name="Castanera R."/>
            <person name="Culley D.E."/>
            <person name="Daum C."/>
            <person name="Ezra D."/>
            <person name="Gonzalez J.B."/>
            <person name="Henrissat B."/>
            <person name="Kuo A."/>
            <person name="Liang C."/>
            <person name="Lipzen A."/>
            <person name="Lutzoni F."/>
            <person name="Magnuson J."/>
            <person name="Mondo S."/>
            <person name="Nolan M."/>
            <person name="Ohm R."/>
            <person name="Pangilinan J."/>
            <person name="Park H.-J."/>
            <person name="Ramirez L."/>
            <person name="Alfaro M."/>
            <person name="Sun H."/>
            <person name="Tritt A."/>
            <person name="Yoshinaga Y."/>
            <person name="Zwiers L.-H."/>
            <person name="Turgeon B.G."/>
            <person name="Goodwin S.B."/>
            <person name="Spatafora J.W."/>
            <person name="Crous P.W."/>
            <person name="Grigoriev I.V."/>
        </authorList>
    </citation>
    <scope>NUCLEOTIDE SEQUENCE</scope>
    <source>
        <strain evidence="4">P77</strain>
    </source>
</reference>
<dbReference type="OrthoDB" id="5303703at2759"/>
<dbReference type="Proteomes" id="UP000800040">
    <property type="component" value="Unassembled WGS sequence"/>
</dbReference>
<proteinExistence type="predicted"/>
<dbReference type="AlphaFoldDB" id="A0A6A5KF61"/>
<keyword evidence="1" id="KW-0539">Nucleus</keyword>
<dbReference type="CDD" id="cd00067">
    <property type="entry name" value="GAL4"/>
    <property type="match status" value="1"/>
</dbReference>
<feature type="region of interest" description="Disordered" evidence="2">
    <location>
        <begin position="263"/>
        <end position="284"/>
    </location>
</feature>
<dbReference type="PROSITE" id="PS50048">
    <property type="entry name" value="ZN2_CY6_FUNGAL_2"/>
    <property type="match status" value="1"/>
</dbReference>
<name>A0A6A5KF61_9PLEO</name>
<dbReference type="InterPro" id="IPR001138">
    <property type="entry name" value="Zn2Cys6_DnaBD"/>
</dbReference>
<dbReference type="InterPro" id="IPR036864">
    <property type="entry name" value="Zn2-C6_fun-type_DNA-bd_sf"/>
</dbReference>
<dbReference type="Gene3D" id="4.10.240.10">
    <property type="entry name" value="Zn(2)-C6 fungal-type DNA-binding domain"/>
    <property type="match status" value="1"/>
</dbReference>
<evidence type="ECO:0000259" key="3">
    <source>
        <dbReference type="PROSITE" id="PS50048"/>
    </source>
</evidence>
<feature type="region of interest" description="Disordered" evidence="2">
    <location>
        <begin position="549"/>
        <end position="568"/>
    </location>
</feature>
<feature type="region of interest" description="Disordered" evidence="2">
    <location>
        <begin position="513"/>
        <end position="535"/>
    </location>
</feature>
<dbReference type="SMART" id="SM00066">
    <property type="entry name" value="GAL4"/>
    <property type="match status" value="2"/>
</dbReference>
<sequence>MDRSLDGSMPPRPDVEFDFNLPHDIDAEHDMHQSSSDTQGYQDDMEDIRHTAEPNDSFSRYKQNIDEQHLNYNVLPKGFSDDEDTEEGFDSFWSSHQARTLPPKNKKSPKRSSEDGDDEASPMTKKFRKSLFGGSAPAEEDEEAHVNRQPQYHPPGQEDDLHEPKTPGLRNPMTSLTLEQKEREETPFERPFNLGFGLETSDRGSISPTPAPEAAEGNLTISPDTRPVYDFRQNIERKKTFTYVDQDNSGNFDPIEDAKRNFQRAKAAKAAKAAQPKKGKREPRENIMKCIVNLEFKAFGNVRNITNDEDNWPEDWSDIDSDTERELQEYRDFFRHCTPGCETQLPIEDPSGQVDDMTGYPVARGCKACRKHGLDCSMVDGGTYPCQQCLDENDRCEPIVPPTENGYCKQCVDDGQEFCSFENDPDQAICDYCSVNDLICEALPPTEYRAHRIRIDEIMYGEDRPYAACTVCRREKKRCSLKKKTDKPPCKYCKKHSIGCTFYDIPKTEHKKKGKGIAVDPTEGEAPEVSMPDSAMFSPEDLADLFSKDEEWEESRSPTPEVEMEDAEGHRGKLFKIKTSFAHPIKFSGLANTTDCNFCELPSFGFVGHFEKEAHVIRWYGGLGYTEVAGGHAENHGSTTLCQSCTIGRAQIISCPEHDMRHMFPNDTIPNFDETFSDLLDISDSPSPADVQAQLQRWCSMCFSPATFICCESQISLFSADDEDTIITGCGLRLCSRCEFKLREVFDGDTSVMAATLDREPKAKKEDEDMDGQIVRADVGFLSAEGLLMKNLENQANQADL</sequence>
<gene>
    <name evidence="4" type="ORF">BDW02DRAFT_613998</name>
</gene>
<dbReference type="GO" id="GO:0008270">
    <property type="term" value="F:zinc ion binding"/>
    <property type="evidence" value="ECO:0007669"/>
    <property type="project" value="InterPro"/>
</dbReference>
<keyword evidence="5" id="KW-1185">Reference proteome</keyword>
<dbReference type="PROSITE" id="PS00463">
    <property type="entry name" value="ZN2_CY6_FUNGAL_1"/>
    <property type="match status" value="1"/>
</dbReference>
<feature type="compositionally biased region" description="Basic and acidic residues" evidence="2">
    <location>
        <begin position="179"/>
        <end position="188"/>
    </location>
</feature>
<dbReference type="GO" id="GO:0000981">
    <property type="term" value="F:DNA-binding transcription factor activity, RNA polymerase II-specific"/>
    <property type="evidence" value="ECO:0007669"/>
    <property type="project" value="InterPro"/>
</dbReference>
<evidence type="ECO:0000256" key="2">
    <source>
        <dbReference type="SAM" id="MobiDB-lite"/>
    </source>
</evidence>
<dbReference type="SUPFAM" id="SSF57701">
    <property type="entry name" value="Zn2/Cys6 DNA-binding domain"/>
    <property type="match status" value="1"/>
</dbReference>
<organism evidence="4 5">
    <name type="scientific">Decorospora gaudefroyi</name>
    <dbReference type="NCBI Taxonomy" id="184978"/>
    <lineage>
        <taxon>Eukaryota</taxon>
        <taxon>Fungi</taxon>
        <taxon>Dikarya</taxon>
        <taxon>Ascomycota</taxon>
        <taxon>Pezizomycotina</taxon>
        <taxon>Dothideomycetes</taxon>
        <taxon>Pleosporomycetidae</taxon>
        <taxon>Pleosporales</taxon>
        <taxon>Pleosporineae</taxon>
        <taxon>Pleosporaceae</taxon>
        <taxon>Decorospora</taxon>
    </lineage>
</organism>